<name>A0A2S2NAB3_SCHGA</name>
<protein>
    <submittedName>
        <fullName evidence="2">Epimerase family protein SDR39U1</fullName>
    </submittedName>
</protein>
<dbReference type="InterPro" id="IPR013549">
    <property type="entry name" value="DUF1731"/>
</dbReference>
<dbReference type="AlphaFoldDB" id="A0A2S2NAB3"/>
<dbReference type="PANTHER" id="PTHR11092:SF0">
    <property type="entry name" value="EPIMERASE FAMILY PROTEIN SDR39U1"/>
    <property type="match status" value="1"/>
</dbReference>
<proteinExistence type="predicted"/>
<feature type="domain" description="DUF1731" evidence="1">
    <location>
        <begin position="208"/>
        <end position="255"/>
    </location>
</feature>
<dbReference type="SUPFAM" id="SSF51735">
    <property type="entry name" value="NAD(P)-binding Rossmann-fold domains"/>
    <property type="match status" value="1"/>
</dbReference>
<dbReference type="Gene3D" id="3.40.50.720">
    <property type="entry name" value="NAD(P)-binding Rossmann-like Domain"/>
    <property type="match status" value="1"/>
</dbReference>
<gene>
    <name evidence="2" type="primary">SDR39U1_0</name>
    <name evidence="2" type="ORF">g.27380</name>
</gene>
<dbReference type="InterPro" id="IPR036291">
    <property type="entry name" value="NAD(P)-bd_dom_sf"/>
</dbReference>
<evidence type="ECO:0000259" key="1">
    <source>
        <dbReference type="Pfam" id="PF08338"/>
    </source>
</evidence>
<dbReference type="EMBL" id="GGMR01001097">
    <property type="protein sequence ID" value="MBY13716.1"/>
    <property type="molecule type" value="Transcribed_RNA"/>
</dbReference>
<dbReference type="Pfam" id="PF08338">
    <property type="entry name" value="DUF1731"/>
    <property type="match status" value="1"/>
</dbReference>
<reference evidence="2" key="1">
    <citation type="submission" date="2018-04" db="EMBL/GenBank/DDBJ databases">
        <title>Transcriptome of Schizaphis graminum biotype I.</title>
        <authorList>
            <person name="Scully E.D."/>
            <person name="Geib S.M."/>
            <person name="Palmer N.A."/>
            <person name="Koch K."/>
            <person name="Bradshaw J."/>
            <person name="Heng-Moss T."/>
            <person name="Sarath G."/>
        </authorList>
    </citation>
    <scope>NUCLEOTIDE SEQUENCE</scope>
</reference>
<dbReference type="PANTHER" id="PTHR11092">
    <property type="entry name" value="SUGAR NUCLEOTIDE EPIMERASE RELATED"/>
    <property type="match status" value="1"/>
</dbReference>
<accession>A0A2S2NAB3</accession>
<evidence type="ECO:0000313" key="2">
    <source>
        <dbReference type="EMBL" id="MBY13716.1"/>
    </source>
</evidence>
<organism evidence="2">
    <name type="scientific">Schizaphis graminum</name>
    <name type="common">Green bug aphid</name>
    <dbReference type="NCBI Taxonomy" id="13262"/>
    <lineage>
        <taxon>Eukaryota</taxon>
        <taxon>Metazoa</taxon>
        <taxon>Ecdysozoa</taxon>
        <taxon>Arthropoda</taxon>
        <taxon>Hexapoda</taxon>
        <taxon>Insecta</taxon>
        <taxon>Pterygota</taxon>
        <taxon>Neoptera</taxon>
        <taxon>Paraneoptera</taxon>
        <taxon>Hemiptera</taxon>
        <taxon>Sternorrhyncha</taxon>
        <taxon>Aphidomorpha</taxon>
        <taxon>Aphidoidea</taxon>
        <taxon>Aphididae</taxon>
        <taxon>Aphidini</taxon>
        <taxon>Schizaphis</taxon>
    </lineage>
</organism>
<sequence>MNWADLILNGVPNNITAVVNLTGEPIMVPFKRFGSNLKQKIWISRVGSTMLLTDLLNSTKCKPDVFITITSTDMYPSDGVHTEKFIPSDQMIDCNFFTRLGIDWEEASKNFLFRRISIRTGTVLGHNGGFLKCLKQLIAIGIGAKIGDGCQHQPWIHICDLLYLILFSIENKEVCGILNGVSPKSITNEELITTYKYISKKSSVMLNTPKILLKTMYGEERTKLILEGRKVLPMGTLDYGFNFQYCEIESALRNILDQ</sequence>